<dbReference type="Gene3D" id="1.25.40.380">
    <property type="entry name" value="Protein of unknown function DUF1810"/>
    <property type="match status" value="1"/>
</dbReference>
<dbReference type="EMBL" id="QOKW01000020">
    <property type="protein sequence ID" value="KAA0677977.1"/>
    <property type="molecule type" value="Genomic_DNA"/>
</dbReference>
<reference evidence="1 2" key="1">
    <citation type="submission" date="2018-07" db="EMBL/GenBank/DDBJ databases">
        <title>Genome sequence of Azospirillum sp. ATCC 49961.</title>
        <authorList>
            <person name="Sant'Anna F.H."/>
            <person name="Baldani J.I."/>
            <person name="Zilli J.E."/>
            <person name="Reis V.M."/>
            <person name="Hartmann A."/>
            <person name="Cruz L."/>
            <person name="de Souza E.M."/>
            <person name="de Oliveira Pedrosa F."/>
            <person name="Passaglia L.M.P."/>
        </authorList>
    </citation>
    <scope>NUCLEOTIDE SEQUENCE [LARGE SCALE GENOMIC DNA]</scope>
    <source>
        <strain evidence="1 2">ATCC 49961</strain>
    </source>
</reference>
<evidence type="ECO:0000313" key="2">
    <source>
        <dbReference type="Proteomes" id="UP000480854"/>
    </source>
</evidence>
<dbReference type="OrthoDB" id="9801870at2"/>
<evidence type="ECO:0000313" key="1">
    <source>
        <dbReference type="EMBL" id="KAA0677977.1"/>
    </source>
</evidence>
<dbReference type="Pfam" id="PF08837">
    <property type="entry name" value="DUF1810"/>
    <property type="match status" value="1"/>
</dbReference>
<dbReference type="InterPro" id="IPR036287">
    <property type="entry name" value="Rv1873-like_sf"/>
</dbReference>
<comment type="caution">
    <text evidence="1">The sequence shown here is derived from an EMBL/GenBank/DDBJ whole genome shotgun (WGS) entry which is preliminary data.</text>
</comment>
<organism evidence="1 2">
    <name type="scientific">Roseomonas genomospecies 6</name>
    <dbReference type="NCBI Taxonomy" id="214106"/>
    <lineage>
        <taxon>Bacteria</taxon>
        <taxon>Pseudomonadati</taxon>
        <taxon>Pseudomonadota</taxon>
        <taxon>Alphaproteobacteria</taxon>
        <taxon>Acetobacterales</taxon>
        <taxon>Roseomonadaceae</taxon>
        <taxon>Roseomonas</taxon>
    </lineage>
</organism>
<dbReference type="PIRSF" id="PIRSF008546">
    <property type="entry name" value="UCP008546"/>
    <property type="match status" value="1"/>
</dbReference>
<gene>
    <name evidence="1" type="ORF">DS843_21665</name>
</gene>
<dbReference type="SUPFAM" id="SSF140736">
    <property type="entry name" value="Rv1873-like"/>
    <property type="match status" value="1"/>
</dbReference>
<dbReference type="AlphaFoldDB" id="A0A9W7NER7"/>
<sequence length="149" mass="16769">MQMNDPFDLQRFVNAQEPVFATVLEELQAGRKRSHWMWFVFPQLRGLGRSATAQFYGIASLDEARAYLAHPTLGLRLEKATRAVLAIQGRTLHTIFGSPDDMKFHSSMTLFALAAEETTTLYREALARHFDGQMDEATPTLLAPTGRPD</sequence>
<protein>
    <submittedName>
        <fullName evidence="1">DUF1810 domain-containing protein</fullName>
    </submittedName>
</protein>
<keyword evidence="2" id="KW-1185">Reference proteome</keyword>
<accession>A0A9W7NER7</accession>
<dbReference type="Proteomes" id="UP000480854">
    <property type="component" value="Unassembled WGS sequence"/>
</dbReference>
<dbReference type="InterPro" id="IPR014937">
    <property type="entry name" value="DUF1810"/>
</dbReference>
<proteinExistence type="predicted"/>
<name>A0A9W7NER7_9PROT</name>